<evidence type="ECO:0000256" key="10">
    <source>
        <dbReference type="PROSITE-ProRule" id="PRU00169"/>
    </source>
</evidence>
<dbReference type="Gene3D" id="3.40.50.2300">
    <property type="match status" value="1"/>
</dbReference>
<evidence type="ECO:0000256" key="8">
    <source>
        <dbReference type="ARBA" id="ARBA00023163"/>
    </source>
</evidence>
<dbReference type="GO" id="GO:0000160">
    <property type="term" value="P:phosphorelay signal transduction system"/>
    <property type="evidence" value="ECO:0007669"/>
    <property type="project" value="UniProtKB-KW"/>
</dbReference>
<keyword evidence="7 13" id="KW-0238">DNA-binding</keyword>
<dbReference type="AlphaFoldDB" id="A0A1H9ZPC7"/>
<dbReference type="InterPro" id="IPR001789">
    <property type="entry name" value="Sig_transdc_resp-reg_receiver"/>
</dbReference>
<evidence type="ECO:0000259" key="11">
    <source>
        <dbReference type="PROSITE" id="PS01124"/>
    </source>
</evidence>
<gene>
    <name evidence="13" type="ORF">SAMN04487772_10444</name>
</gene>
<dbReference type="STRING" id="29364.SAMN04487772_10444"/>
<comment type="subcellular location">
    <subcellularLocation>
        <location evidence="1">Cytoplasm</location>
    </subcellularLocation>
</comment>
<accession>A0A1H9ZPC7</accession>
<organism evidence="13 14">
    <name type="scientific">[Clostridium] polysaccharolyticum</name>
    <dbReference type="NCBI Taxonomy" id="29364"/>
    <lineage>
        <taxon>Bacteria</taxon>
        <taxon>Bacillati</taxon>
        <taxon>Bacillota</taxon>
        <taxon>Clostridia</taxon>
        <taxon>Lachnospirales</taxon>
        <taxon>Lachnospiraceae</taxon>
    </lineage>
</organism>
<dbReference type="OrthoDB" id="9794370at2"/>
<dbReference type="PANTHER" id="PTHR42713:SF3">
    <property type="entry name" value="TRANSCRIPTIONAL REGULATORY PROTEIN HPTR"/>
    <property type="match status" value="1"/>
</dbReference>
<keyword evidence="4 10" id="KW-0597">Phosphoprotein</keyword>
<evidence type="ECO:0000256" key="9">
    <source>
        <dbReference type="ARBA" id="ARBA00024867"/>
    </source>
</evidence>
<dbReference type="Gene3D" id="1.10.10.60">
    <property type="entry name" value="Homeodomain-like"/>
    <property type="match status" value="2"/>
</dbReference>
<dbReference type="PROSITE" id="PS01124">
    <property type="entry name" value="HTH_ARAC_FAMILY_2"/>
    <property type="match status" value="1"/>
</dbReference>
<evidence type="ECO:0000256" key="7">
    <source>
        <dbReference type="ARBA" id="ARBA00023125"/>
    </source>
</evidence>
<dbReference type="InterPro" id="IPR009057">
    <property type="entry name" value="Homeodomain-like_sf"/>
</dbReference>
<dbReference type="InterPro" id="IPR011006">
    <property type="entry name" value="CheY-like_superfamily"/>
</dbReference>
<evidence type="ECO:0000256" key="5">
    <source>
        <dbReference type="ARBA" id="ARBA00023012"/>
    </source>
</evidence>
<dbReference type="CDD" id="cd17536">
    <property type="entry name" value="REC_YesN-like"/>
    <property type="match status" value="1"/>
</dbReference>
<evidence type="ECO:0000256" key="1">
    <source>
        <dbReference type="ARBA" id="ARBA00004496"/>
    </source>
</evidence>
<sequence length="403" mass="46395">MYQVLIVDDEPFVRQGLKVVVDWETYGFHIAGEAKNGIEAIELLKKNKFDLIFMDIRMPGMNGLEVSAKIRSSISKRVRIVLLSGFSEFTYAQEALKYNISHYLLKPLDPDQLVKVLTEIGHELEKQLKAEQARKDTASIVGAHYLMETLTGRKNEKVARGLEKLFSGQSNFSYLYIELDNQDESFKELSAEEQTENFWELYEYLTGALGKFKGNILCNVDKKQVFELGIILSDQLVESYLCKDKEAFVEKIKVRTNLAFSYNLKWYKGCDVATISEILHSYLEALDVKASEGGEGDVELLSRIEDEIQKNYKENLSLKELSDKYFINSAYLGQLFKKKYGIYFKDYLNCVRIEKAKELLLGSNEKVYKISELVGYNNVDYFINKFTKVVGTTPSKYRNLAKY</sequence>
<feature type="domain" description="HTH araC/xylS-type" evidence="11">
    <location>
        <begin position="302"/>
        <end position="400"/>
    </location>
</feature>
<dbReference type="PANTHER" id="PTHR42713">
    <property type="entry name" value="HISTIDINE KINASE-RELATED"/>
    <property type="match status" value="1"/>
</dbReference>
<evidence type="ECO:0000259" key="12">
    <source>
        <dbReference type="PROSITE" id="PS50110"/>
    </source>
</evidence>
<dbReference type="SMART" id="SM00342">
    <property type="entry name" value="HTH_ARAC"/>
    <property type="match status" value="1"/>
</dbReference>
<reference evidence="13 14" key="1">
    <citation type="submission" date="2016-10" db="EMBL/GenBank/DDBJ databases">
        <authorList>
            <person name="de Groot N.N."/>
        </authorList>
    </citation>
    <scope>NUCLEOTIDE SEQUENCE [LARGE SCALE GENOMIC DNA]</scope>
    <source>
        <strain evidence="13 14">DSM 1801</strain>
    </source>
</reference>
<feature type="modified residue" description="4-aspartylphosphate" evidence="10">
    <location>
        <position position="55"/>
    </location>
</feature>
<evidence type="ECO:0000256" key="4">
    <source>
        <dbReference type="ARBA" id="ARBA00022553"/>
    </source>
</evidence>
<dbReference type="EMBL" id="FOHN01000004">
    <property type="protein sequence ID" value="SES83589.1"/>
    <property type="molecule type" value="Genomic_DNA"/>
</dbReference>
<dbReference type="InterPro" id="IPR018062">
    <property type="entry name" value="HTH_AraC-typ_CS"/>
</dbReference>
<dbReference type="GO" id="GO:0005737">
    <property type="term" value="C:cytoplasm"/>
    <property type="evidence" value="ECO:0007669"/>
    <property type="project" value="UniProtKB-SubCell"/>
</dbReference>
<dbReference type="GO" id="GO:0003700">
    <property type="term" value="F:DNA-binding transcription factor activity"/>
    <property type="evidence" value="ECO:0007669"/>
    <property type="project" value="InterPro"/>
</dbReference>
<keyword evidence="3" id="KW-0963">Cytoplasm</keyword>
<evidence type="ECO:0000313" key="13">
    <source>
        <dbReference type="EMBL" id="SES83589.1"/>
    </source>
</evidence>
<evidence type="ECO:0000313" key="14">
    <source>
        <dbReference type="Proteomes" id="UP000199800"/>
    </source>
</evidence>
<dbReference type="PROSITE" id="PS50110">
    <property type="entry name" value="RESPONSE_REGULATORY"/>
    <property type="match status" value="1"/>
</dbReference>
<dbReference type="InterPro" id="IPR051552">
    <property type="entry name" value="HptR"/>
</dbReference>
<proteinExistence type="predicted"/>
<keyword evidence="6" id="KW-0805">Transcription regulation</keyword>
<dbReference type="Pfam" id="PF12833">
    <property type="entry name" value="HTH_18"/>
    <property type="match status" value="1"/>
</dbReference>
<dbReference type="SMART" id="SM00448">
    <property type="entry name" value="REC"/>
    <property type="match status" value="1"/>
</dbReference>
<dbReference type="GO" id="GO:0043565">
    <property type="term" value="F:sequence-specific DNA binding"/>
    <property type="evidence" value="ECO:0007669"/>
    <property type="project" value="InterPro"/>
</dbReference>
<dbReference type="SUPFAM" id="SSF52172">
    <property type="entry name" value="CheY-like"/>
    <property type="match status" value="1"/>
</dbReference>
<dbReference type="PROSITE" id="PS00041">
    <property type="entry name" value="HTH_ARAC_FAMILY_1"/>
    <property type="match status" value="1"/>
</dbReference>
<dbReference type="SUPFAM" id="SSF46689">
    <property type="entry name" value="Homeodomain-like"/>
    <property type="match status" value="1"/>
</dbReference>
<evidence type="ECO:0000256" key="2">
    <source>
        <dbReference type="ARBA" id="ARBA00018672"/>
    </source>
</evidence>
<dbReference type="InterPro" id="IPR018060">
    <property type="entry name" value="HTH_AraC"/>
</dbReference>
<keyword evidence="5" id="KW-0902">Two-component regulatory system</keyword>
<evidence type="ECO:0000256" key="6">
    <source>
        <dbReference type="ARBA" id="ARBA00023015"/>
    </source>
</evidence>
<keyword evidence="14" id="KW-1185">Reference proteome</keyword>
<comment type="function">
    <text evidence="9">May play the central regulatory role in sporulation. It may be an element of the effector pathway responsible for the activation of sporulation genes in response to nutritional stress. Spo0A may act in concert with spo0H (a sigma factor) to control the expression of some genes that are critical to the sporulation process.</text>
</comment>
<name>A0A1H9ZPC7_9FIRM</name>
<feature type="domain" description="Response regulatory" evidence="12">
    <location>
        <begin position="3"/>
        <end position="121"/>
    </location>
</feature>
<dbReference type="RefSeq" id="WP_092476543.1">
    <property type="nucleotide sequence ID" value="NZ_FOHN01000004.1"/>
</dbReference>
<keyword evidence="8" id="KW-0804">Transcription</keyword>
<dbReference type="Proteomes" id="UP000199800">
    <property type="component" value="Unassembled WGS sequence"/>
</dbReference>
<protein>
    <recommendedName>
        <fullName evidence="2">Stage 0 sporulation protein A homolog</fullName>
    </recommendedName>
</protein>
<evidence type="ECO:0000256" key="3">
    <source>
        <dbReference type="ARBA" id="ARBA00022490"/>
    </source>
</evidence>
<dbReference type="Pfam" id="PF00072">
    <property type="entry name" value="Response_reg"/>
    <property type="match status" value="1"/>
</dbReference>